<gene>
    <name evidence="2" type="ORF">NQ318_008814</name>
</gene>
<keyword evidence="3" id="KW-1185">Reference proteome</keyword>
<comment type="caution">
    <text evidence="2">The sequence shown here is derived from an EMBL/GenBank/DDBJ whole genome shotgun (WGS) entry which is preliminary data.</text>
</comment>
<dbReference type="Proteomes" id="UP001162162">
    <property type="component" value="Unassembled WGS sequence"/>
</dbReference>
<dbReference type="Gene3D" id="3.30.420.10">
    <property type="entry name" value="Ribonuclease H-like superfamily/Ribonuclease H"/>
    <property type="match status" value="1"/>
</dbReference>
<proteinExistence type="predicted"/>
<organism evidence="2 3">
    <name type="scientific">Aromia moschata</name>
    <dbReference type="NCBI Taxonomy" id="1265417"/>
    <lineage>
        <taxon>Eukaryota</taxon>
        <taxon>Metazoa</taxon>
        <taxon>Ecdysozoa</taxon>
        <taxon>Arthropoda</taxon>
        <taxon>Hexapoda</taxon>
        <taxon>Insecta</taxon>
        <taxon>Pterygota</taxon>
        <taxon>Neoptera</taxon>
        <taxon>Endopterygota</taxon>
        <taxon>Coleoptera</taxon>
        <taxon>Polyphaga</taxon>
        <taxon>Cucujiformia</taxon>
        <taxon>Chrysomeloidea</taxon>
        <taxon>Cerambycidae</taxon>
        <taxon>Cerambycinae</taxon>
        <taxon>Callichromatini</taxon>
        <taxon>Aromia</taxon>
    </lineage>
</organism>
<dbReference type="GO" id="GO:0003676">
    <property type="term" value="F:nucleic acid binding"/>
    <property type="evidence" value="ECO:0007669"/>
    <property type="project" value="InterPro"/>
</dbReference>
<dbReference type="PANTHER" id="PTHR47326">
    <property type="entry name" value="TRANSPOSABLE ELEMENT TC3 TRANSPOSASE-LIKE PROTEIN"/>
    <property type="match status" value="1"/>
</dbReference>
<evidence type="ECO:0000313" key="3">
    <source>
        <dbReference type="Proteomes" id="UP001162162"/>
    </source>
</evidence>
<evidence type="ECO:0000256" key="1">
    <source>
        <dbReference type="SAM" id="MobiDB-lite"/>
    </source>
</evidence>
<feature type="region of interest" description="Disordered" evidence="1">
    <location>
        <begin position="1"/>
        <end position="34"/>
    </location>
</feature>
<protein>
    <submittedName>
        <fullName evidence="2">Uncharacterized protein</fullName>
    </submittedName>
</protein>
<feature type="compositionally biased region" description="Low complexity" evidence="1">
    <location>
        <begin position="1"/>
        <end position="13"/>
    </location>
</feature>
<dbReference type="EMBL" id="JAPWTK010000006">
    <property type="protein sequence ID" value="KAJ8961134.1"/>
    <property type="molecule type" value="Genomic_DNA"/>
</dbReference>
<dbReference type="AlphaFoldDB" id="A0AAV8ZA82"/>
<name>A0AAV8ZA82_9CUCU</name>
<dbReference type="InterPro" id="IPR036397">
    <property type="entry name" value="RNaseH_sf"/>
</dbReference>
<accession>A0AAV8ZA82</accession>
<reference evidence="2" key="1">
    <citation type="journal article" date="2023" name="Insect Mol. Biol.">
        <title>Genome sequencing provides insights into the evolution of gene families encoding plant cell wall-degrading enzymes in longhorned beetles.</title>
        <authorList>
            <person name="Shin N.R."/>
            <person name="Okamura Y."/>
            <person name="Kirsch R."/>
            <person name="Pauchet Y."/>
        </authorList>
    </citation>
    <scope>NUCLEOTIDE SEQUENCE</scope>
    <source>
        <strain evidence="2">AMC_N1</strain>
    </source>
</reference>
<sequence length="208" mass="23651">MKSAAQVAHSHSSQGGGGRVADAMPNNKTGTPEPSVSSCIFIPLRECFKKEQEFVGFTLEHLNEVFPNRWVGRQGHVEWPAQSPDLNPLDYFLWGHLKNRIYVDRLGNIEDPRARFRTEMRLISPKTIANVQRAFVERLAHCQTINGGHFEHLLGSIVDVNLIVNIIILEEYLYWVIGEEPTIFQGRIGRAKLNKKNVINTWSNIKGH</sequence>
<dbReference type="PANTHER" id="PTHR47326:SF1">
    <property type="entry name" value="HTH PSQ-TYPE DOMAIN-CONTAINING PROTEIN"/>
    <property type="match status" value="1"/>
</dbReference>
<evidence type="ECO:0000313" key="2">
    <source>
        <dbReference type="EMBL" id="KAJ8961134.1"/>
    </source>
</evidence>